<keyword evidence="5" id="KW-1185">Reference proteome</keyword>
<reference evidence="4 5" key="1">
    <citation type="submission" date="2019-02" db="EMBL/GenBank/DDBJ databases">
        <title>Paenibacillus sp. nov., isolated from surface-sterilized tissue of Thalictrum simplex L.</title>
        <authorList>
            <person name="Tuo L."/>
        </authorList>
    </citation>
    <scope>NUCLEOTIDE SEQUENCE [LARGE SCALE GENOMIC DNA]</scope>
    <source>
        <strain evidence="4 5">N2SHLJ1</strain>
    </source>
</reference>
<feature type="signal peptide" evidence="3">
    <location>
        <begin position="1"/>
        <end position="30"/>
    </location>
</feature>
<evidence type="ECO:0000256" key="3">
    <source>
        <dbReference type="SAM" id="SignalP"/>
    </source>
</evidence>
<keyword evidence="1 3" id="KW-0732">Signal</keyword>
<accession>A0A4Q9DQ62</accession>
<dbReference type="EMBL" id="SIRE01000013">
    <property type="protein sequence ID" value="TBL76523.1"/>
    <property type="molecule type" value="Genomic_DNA"/>
</dbReference>
<organism evidence="4 5">
    <name type="scientific">Paenibacillus thalictri</name>
    <dbReference type="NCBI Taxonomy" id="2527873"/>
    <lineage>
        <taxon>Bacteria</taxon>
        <taxon>Bacillati</taxon>
        <taxon>Bacillota</taxon>
        <taxon>Bacilli</taxon>
        <taxon>Bacillales</taxon>
        <taxon>Paenibacillaceae</taxon>
        <taxon>Paenibacillus</taxon>
    </lineage>
</organism>
<sequence>MKRRKNEMPTRRKLKPAVMALMALSLVAAACSSKGTEQDEPGKGSDPASPAAQASAKPKMPLVDKPIELTFFSQLDPKISATKKNYGDVEAFGILEKESGIKVKFLHPPAGSEKEQFNLMVSSNDLADILAVPPSYYNGGAQKMLSDGVIIRLNELIDKNAPNFKKFIDEHPQFKKDMVLDDGTIYAFPTFKIEKINRFTDGFQIRKDWLDKYGLSVPTTMDEWYKILKTFKEKDPESVPFSAASSNPTWRDFMSAWAMKWDFYQVGGKVKFGQSQPEFKEYVTTMKKWYDEGLLDPEFATNDTKKLDNRITGGKAGSWNAQLNGGMGRLLDLMKGDPNFKIVGAPNPQAKDGKTYNLKSGTLSAPQSELAMVSGSSKKAAEVVKWMDVAYSEWGHNLLNFGIEGKSYNMVNGYPKLSDAVMKDPKLSVVNALGQYSIGNACCRFWEEDSRLAEQVATYPAQLEANKAWASADSSLNLPISMTPTAEESQKLASIMADIDTYNSEMFLRFVYGKEPLSNFDAYQQRLKQMNIEEAVKIQQAALDRYNKRQ</sequence>
<dbReference type="AlphaFoldDB" id="A0A4Q9DQ62"/>
<evidence type="ECO:0000313" key="5">
    <source>
        <dbReference type="Proteomes" id="UP000293142"/>
    </source>
</evidence>
<name>A0A4Q9DQ62_9BACL</name>
<evidence type="ECO:0000313" key="4">
    <source>
        <dbReference type="EMBL" id="TBL76523.1"/>
    </source>
</evidence>
<dbReference type="PROSITE" id="PS51257">
    <property type="entry name" value="PROKAR_LIPOPROTEIN"/>
    <property type="match status" value="1"/>
</dbReference>
<comment type="caution">
    <text evidence="4">The sequence shown here is derived from an EMBL/GenBank/DDBJ whole genome shotgun (WGS) entry which is preliminary data.</text>
</comment>
<evidence type="ECO:0000256" key="2">
    <source>
        <dbReference type="SAM" id="MobiDB-lite"/>
    </source>
</evidence>
<dbReference type="PANTHER" id="PTHR43649:SF33">
    <property type="entry name" value="POLYGALACTURONAN_RHAMNOGALACTURONAN-BINDING PROTEIN YTCQ"/>
    <property type="match status" value="1"/>
</dbReference>
<dbReference type="PANTHER" id="PTHR43649">
    <property type="entry name" value="ARABINOSE-BINDING PROTEIN-RELATED"/>
    <property type="match status" value="1"/>
</dbReference>
<dbReference type="SUPFAM" id="SSF53850">
    <property type="entry name" value="Periplasmic binding protein-like II"/>
    <property type="match status" value="1"/>
</dbReference>
<gene>
    <name evidence="4" type="ORF">EYB31_19010</name>
</gene>
<proteinExistence type="predicted"/>
<dbReference type="Gene3D" id="3.40.190.10">
    <property type="entry name" value="Periplasmic binding protein-like II"/>
    <property type="match status" value="2"/>
</dbReference>
<feature type="compositionally biased region" description="Low complexity" evidence="2">
    <location>
        <begin position="47"/>
        <end position="59"/>
    </location>
</feature>
<feature type="chain" id="PRO_5039093339" evidence="3">
    <location>
        <begin position="31"/>
        <end position="550"/>
    </location>
</feature>
<dbReference type="InterPro" id="IPR050490">
    <property type="entry name" value="Bact_solute-bd_prot1"/>
</dbReference>
<feature type="region of interest" description="Disordered" evidence="2">
    <location>
        <begin position="32"/>
        <end position="59"/>
    </location>
</feature>
<evidence type="ECO:0000256" key="1">
    <source>
        <dbReference type="ARBA" id="ARBA00022729"/>
    </source>
</evidence>
<dbReference type="OrthoDB" id="9787283at2"/>
<dbReference type="Proteomes" id="UP000293142">
    <property type="component" value="Unassembled WGS sequence"/>
</dbReference>
<protein>
    <submittedName>
        <fullName evidence="4">Extracellular solute-binding protein</fullName>
    </submittedName>
</protein>